<sequence length="733" mass="83578">MSDYEGDWDNGEWEQIKSQVNSFVSAAPPSVPPDPLHNYTYPRGTNLREAKQVIQQKPRREQKSLTSVLPQNYRPTLQNLRPSTTSGFKASHDSITEQAPKHVQRRVLELEAFDRYQKNRDQPDAQYEMMQPFNKVSQRLPKDRNISPRQALTDELAKICTSTGAFIEVPDDDSYVLKIWGSPEEIQRAKDTARSFEMYVAGPGTSTSRGSNKPWIKQRALDAREEDRNIRESLRINEQNAFQYADESLLPYEAHLIWPEGYDLQDFVADYDQGVLERLRDTFTCHITHTREGTRATRIACETQQSLFQVYNRLLGLMKEMVAKKKQGLRATQCRLPGANDFCKRTSLEKVAITSYPFTAHIPKPVGVEHELPPGEEHWPQLSKASNKRYRNATKKALRSCINGLYLSEKHVRMRVSFGTIALTKLKRPANGQDTYEVEEFINMVQQPNVEARMLPLSSGASFDLIDYMDTLSEFGEPDISWALECCFTGAQGSLRLEKEFTASHIDPDKPNVAAIRWLDDSSNQLGSVGELLKIHHMVLGKVGYTFEMVAAGIYQNQKTKQELRGFSDKVDLKPSLKGLRFAPAKHALFPPSNRDLKAMREITIARYSYKDTKGTFEIRRTDTFPQNAGEASAVPASIEWTAVYYYEEWDRLMAQFANIRPGEDVEWKRDLTTFFPKVVDEDHPTMLPAGYKKFMDEVEEIQALLTRATEALSAAEPVHTDSRKGVNGSTEY</sequence>
<dbReference type="EMBL" id="JAVRRJ010000004">
    <property type="protein sequence ID" value="KAK5085909.1"/>
    <property type="molecule type" value="Genomic_DNA"/>
</dbReference>
<protein>
    <recommendedName>
        <fullName evidence="2">DUF7905 domain-containing protein</fullName>
    </recommendedName>
</protein>
<feature type="region of interest" description="Disordered" evidence="1">
    <location>
        <begin position="24"/>
        <end position="45"/>
    </location>
</feature>
<comment type="caution">
    <text evidence="3">The sequence shown here is derived from an EMBL/GenBank/DDBJ whole genome shotgun (WGS) entry which is preliminary data.</text>
</comment>
<dbReference type="AlphaFoldDB" id="A0AAN7T0H0"/>
<evidence type="ECO:0000313" key="4">
    <source>
        <dbReference type="Proteomes" id="UP001309876"/>
    </source>
</evidence>
<organism evidence="3 4">
    <name type="scientific">Lithohypha guttulata</name>
    <dbReference type="NCBI Taxonomy" id="1690604"/>
    <lineage>
        <taxon>Eukaryota</taxon>
        <taxon>Fungi</taxon>
        <taxon>Dikarya</taxon>
        <taxon>Ascomycota</taxon>
        <taxon>Pezizomycotina</taxon>
        <taxon>Eurotiomycetes</taxon>
        <taxon>Chaetothyriomycetidae</taxon>
        <taxon>Chaetothyriales</taxon>
        <taxon>Trichomeriaceae</taxon>
        <taxon>Lithohypha</taxon>
    </lineage>
</organism>
<accession>A0AAN7T0H0</accession>
<proteinExistence type="predicted"/>
<evidence type="ECO:0000313" key="3">
    <source>
        <dbReference type="EMBL" id="KAK5085909.1"/>
    </source>
</evidence>
<gene>
    <name evidence="3" type="ORF">LTR05_005198</name>
</gene>
<feature type="region of interest" description="Disordered" evidence="1">
    <location>
        <begin position="75"/>
        <end position="94"/>
    </location>
</feature>
<evidence type="ECO:0000256" key="1">
    <source>
        <dbReference type="SAM" id="MobiDB-lite"/>
    </source>
</evidence>
<reference evidence="3 4" key="1">
    <citation type="submission" date="2023-08" db="EMBL/GenBank/DDBJ databases">
        <title>Black Yeasts Isolated from many extreme environments.</title>
        <authorList>
            <person name="Coleine C."/>
            <person name="Stajich J.E."/>
            <person name="Selbmann L."/>
        </authorList>
    </citation>
    <scope>NUCLEOTIDE SEQUENCE [LARGE SCALE GENOMIC DNA]</scope>
    <source>
        <strain evidence="3 4">CCFEE 5910</strain>
    </source>
</reference>
<name>A0AAN7T0H0_9EURO</name>
<evidence type="ECO:0000259" key="2">
    <source>
        <dbReference type="Pfam" id="PF25482"/>
    </source>
</evidence>
<dbReference type="Proteomes" id="UP001309876">
    <property type="component" value="Unassembled WGS sequence"/>
</dbReference>
<dbReference type="Pfam" id="PF25482">
    <property type="entry name" value="DUF7905"/>
    <property type="match status" value="1"/>
</dbReference>
<dbReference type="InterPro" id="IPR057227">
    <property type="entry name" value="DUF7905"/>
</dbReference>
<feature type="domain" description="DUF7905" evidence="2">
    <location>
        <begin position="381"/>
        <end position="678"/>
    </location>
</feature>
<feature type="compositionally biased region" description="Polar residues" evidence="1">
    <location>
        <begin position="75"/>
        <end position="88"/>
    </location>
</feature>
<keyword evidence="4" id="KW-1185">Reference proteome</keyword>